<keyword evidence="3" id="KW-1185">Reference proteome</keyword>
<reference evidence="2 3" key="1">
    <citation type="submission" date="2015-04" db="EMBL/GenBank/DDBJ databases">
        <title>Taxonomic description and genome sequence of Bacillus campisalis sp. nov., a novel member of the genus Bacillus isolated from solar saltern.</title>
        <authorList>
            <person name="Mathan Kumar R."/>
            <person name="Kaur G."/>
            <person name="Kumar A."/>
            <person name="Singh N.K."/>
            <person name="Kaur N."/>
            <person name="Kumar N."/>
            <person name="Mayilraj S."/>
        </authorList>
    </citation>
    <scope>NUCLEOTIDE SEQUENCE [LARGE SCALE GENOMIC DNA]</scope>
    <source>
        <strain evidence="2 3">SA2-6</strain>
    </source>
</reference>
<sequence length="59" mass="6587">MVLNKDNAKTEMFNQKREGVYDKVYDLKQKDDNVTSLSSAAAKSSAKISAKRSDTMISE</sequence>
<accession>A0A0M2SR26</accession>
<feature type="region of interest" description="Disordered" evidence="1">
    <location>
        <begin position="36"/>
        <end position="59"/>
    </location>
</feature>
<comment type="caution">
    <text evidence="2">The sequence shown here is derived from an EMBL/GenBank/DDBJ whole genome shotgun (WGS) entry which is preliminary data.</text>
</comment>
<dbReference type="AlphaFoldDB" id="A0A0M2SR26"/>
<proteinExistence type="predicted"/>
<dbReference type="Proteomes" id="UP000034166">
    <property type="component" value="Unassembled WGS sequence"/>
</dbReference>
<evidence type="ECO:0000256" key="1">
    <source>
        <dbReference type="SAM" id="MobiDB-lite"/>
    </source>
</evidence>
<gene>
    <name evidence="2" type="ORF">WQ57_21170</name>
</gene>
<dbReference type="EMBL" id="LAYY01000041">
    <property type="protein sequence ID" value="KKK36121.1"/>
    <property type="molecule type" value="Genomic_DNA"/>
</dbReference>
<organism evidence="2 3">
    <name type="scientific">Mesobacillus campisalis</name>
    <dbReference type="NCBI Taxonomy" id="1408103"/>
    <lineage>
        <taxon>Bacteria</taxon>
        <taxon>Bacillati</taxon>
        <taxon>Bacillota</taxon>
        <taxon>Bacilli</taxon>
        <taxon>Bacillales</taxon>
        <taxon>Bacillaceae</taxon>
        <taxon>Mesobacillus</taxon>
    </lineage>
</organism>
<feature type="compositionally biased region" description="Low complexity" evidence="1">
    <location>
        <begin position="36"/>
        <end position="48"/>
    </location>
</feature>
<dbReference type="PATRIC" id="fig|1408103.3.peg.4655"/>
<evidence type="ECO:0000313" key="3">
    <source>
        <dbReference type="Proteomes" id="UP000034166"/>
    </source>
</evidence>
<evidence type="ECO:0000313" key="2">
    <source>
        <dbReference type="EMBL" id="KKK36121.1"/>
    </source>
</evidence>
<protein>
    <submittedName>
        <fullName evidence="2">Uncharacterized protein</fullName>
    </submittedName>
</protein>
<name>A0A0M2SR26_9BACI</name>